<dbReference type="SUPFAM" id="SSF55874">
    <property type="entry name" value="ATPase domain of HSP90 chaperone/DNA topoisomerase II/histidine kinase"/>
    <property type="match status" value="1"/>
</dbReference>
<dbReference type="GO" id="GO:0016887">
    <property type="term" value="F:ATP hydrolysis activity"/>
    <property type="evidence" value="ECO:0007669"/>
    <property type="project" value="InterPro"/>
</dbReference>
<dbReference type="PANTHER" id="PTHR10073">
    <property type="entry name" value="DNA MISMATCH REPAIR PROTEIN MLH, PMS, MUTL"/>
    <property type="match status" value="1"/>
</dbReference>
<accession>A4S6Q2</accession>
<evidence type="ECO:0000256" key="6">
    <source>
        <dbReference type="SAM" id="MobiDB-lite"/>
    </source>
</evidence>
<sequence>MTRGDGARDGASTPRAIGRLPSDVVNRVAAGEVIHRPSNALKELVENSLDAGAKSIAVTTREGGNKLLRVQDDGHGVRIEDLPLLCERHATSKIEKFEDLARCESFGFRGEALASMSYVAHVSATTMAAGATHATRATYTDGKMDAEGAKPIAGVLGTTISVENLFYNVVTRRKALKSASEEYSKVLEVLQRYAALRTDVAFTCRKHGESRATLHTPVAQSRVERLQAIYGPTVARDLKKLDFDSELSKKKFDFKLQVDGLVSGGNYHSKKTTFILFINSRLVECAPLKRACESVYAAILPKAEKPFVFMHLRLPFEDVDVNVHPTKQEVHFLHQEAIVELIQSKLEKILLATNSSRTFTVQTLLPGAEKLAKKDDENDAERSGDKENSEKADEPPASQAKTMRTQRERAGGDHKLVRTDANLAAGSLDAYLQRAMNSEGREHEKIEEVRRAVRERRGQRTEPEDTYVCELTSIRQLNTEIANRAHKELGDVIKNHTLVGAVDARKGVWLLQHQTKLFMVDAVKLTEEMFHQMALKNFANFGYQSLQDPASLAELALCALEDKFVDDEEWDASDGSKEEVAEKIAEMLVEKADMLKEYLGVVIDKERRQITGVPSMLPGYAPEIGKLPEFVLALAEDVDWTSEKECFETCARVIGAFFAMDCSFHDPKAEEGDAESDARRVARLCVFPAMKRRLAPPRRFADDGTVIQIACLEQLYKIFERC</sequence>
<dbReference type="FunFam" id="3.30.230.10:FF:000014">
    <property type="entry name" value="DNA mismatch repair protein Mlh1"/>
    <property type="match status" value="1"/>
</dbReference>
<keyword evidence="5" id="KW-0539">Nucleus</keyword>
<organism evidence="8 9">
    <name type="scientific">Ostreococcus lucimarinus (strain CCE9901)</name>
    <dbReference type="NCBI Taxonomy" id="436017"/>
    <lineage>
        <taxon>Eukaryota</taxon>
        <taxon>Viridiplantae</taxon>
        <taxon>Chlorophyta</taxon>
        <taxon>Mamiellophyceae</taxon>
        <taxon>Mamiellales</taxon>
        <taxon>Bathycoccaceae</taxon>
        <taxon>Ostreococcus</taxon>
    </lineage>
</organism>
<dbReference type="SUPFAM" id="SSF54211">
    <property type="entry name" value="Ribosomal protein S5 domain 2-like"/>
    <property type="match status" value="1"/>
</dbReference>
<evidence type="ECO:0000256" key="4">
    <source>
        <dbReference type="ARBA" id="ARBA00023204"/>
    </source>
</evidence>
<dbReference type="OMA" id="ANYHVKK"/>
<dbReference type="EMBL" id="CP000593">
    <property type="protein sequence ID" value="ABO99423.1"/>
    <property type="molecule type" value="Genomic_DNA"/>
</dbReference>
<comment type="similarity">
    <text evidence="2">Belongs to the DNA mismatch repair MutL/HexB family.</text>
</comment>
<dbReference type="SMART" id="SM01340">
    <property type="entry name" value="DNA_mis_repair"/>
    <property type="match status" value="1"/>
</dbReference>
<dbReference type="Gene3D" id="3.30.565.10">
    <property type="entry name" value="Histidine kinase-like ATPase, C-terminal domain"/>
    <property type="match status" value="1"/>
</dbReference>
<dbReference type="InterPro" id="IPR014721">
    <property type="entry name" value="Ribsml_uS5_D2-typ_fold_subgr"/>
</dbReference>
<dbReference type="OrthoDB" id="10254304at2759"/>
<dbReference type="KEGG" id="olu:OSTLU_51248"/>
<dbReference type="InterPro" id="IPR036890">
    <property type="entry name" value="HATPase_C_sf"/>
</dbReference>
<dbReference type="InterPro" id="IPR002099">
    <property type="entry name" value="MutL/Mlh/PMS"/>
</dbReference>
<dbReference type="Pfam" id="PF13589">
    <property type="entry name" value="HATPase_c_3"/>
    <property type="match status" value="1"/>
</dbReference>
<dbReference type="Gramene" id="ABO99423">
    <property type="protein sequence ID" value="ABO99423"/>
    <property type="gene ID" value="OSTLU_51248"/>
</dbReference>
<dbReference type="Pfam" id="PF01119">
    <property type="entry name" value="DNA_mis_repair"/>
    <property type="match status" value="1"/>
</dbReference>
<dbReference type="GO" id="GO:0032389">
    <property type="term" value="C:MutLalpha complex"/>
    <property type="evidence" value="ECO:0007669"/>
    <property type="project" value="TreeGrafter"/>
</dbReference>
<dbReference type="InterPro" id="IPR032189">
    <property type="entry name" value="Mlh1_C"/>
</dbReference>
<dbReference type="GO" id="GO:0006298">
    <property type="term" value="P:mismatch repair"/>
    <property type="evidence" value="ECO:0007669"/>
    <property type="project" value="InterPro"/>
</dbReference>
<reference evidence="8 9" key="1">
    <citation type="journal article" date="2007" name="Proc. Natl. Acad. Sci. U.S.A.">
        <title>The tiny eukaryote Ostreococcus provides genomic insights into the paradox of plankton speciation.</title>
        <authorList>
            <person name="Palenik B."/>
            <person name="Grimwood J."/>
            <person name="Aerts A."/>
            <person name="Rouze P."/>
            <person name="Salamov A."/>
            <person name="Putnam N."/>
            <person name="Dupont C."/>
            <person name="Jorgensen R."/>
            <person name="Derelle E."/>
            <person name="Rombauts S."/>
            <person name="Zhou K."/>
            <person name="Otillar R."/>
            <person name="Merchant S.S."/>
            <person name="Podell S."/>
            <person name="Gaasterland T."/>
            <person name="Napoli C."/>
            <person name="Gendler K."/>
            <person name="Manuell A."/>
            <person name="Tai V."/>
            <person name="Vallon O."/>
            <person name="Piganeau G."/>
            <person name="Jancek S."/>
            <person name="Heijde M."/>
            <person name="Jabbari K."/>
            <person name="Bowler C."/>
            <person name="Lohr M."/>
            <person name="Robbens S."/>
            <person name="Werner G."/>
            <person name="Dubchak I."/>
            <person name="Pazour G.J."/>
            <person name="Ren Q."/>
            <person name="Paulsen I."/>
            <person name="Delwiche C."/>
            <person name="Schmutz J."/>
            <person name="Rokhsar D."/>
            <person name="Van de Peer Y."/>
            <person name="Moreau H."/>
            <person name="Grigoriev I.V."/>
        </authorList>
    </citation>
    <scope>NUCLEOTIDE SEQUENCE [LARGE SCALE GENOMIC DNA]</scope>
    <source>
        <strain evidence="8 9">CCE9901</strain>
    </source>
</reference>
<dbReference type="InterPro" id="IPR013507">
    <property type="entry name" value="DNA_mismatch_S5_2-like"/>
</dbReference>
<dbReference type="HOGENOM" id="CLU_004131_2_0_1"/>
<keyword evidence="9" id="KW-1185">Reference proteome</keyword>
<dbReference type="GO" id="GO:0005524">
    <property type="term" value="F:ATP binding"/>
    <property type="evidence" value="ECO:0007669"/>
    <property type="project" value="InterPro"/>
</dbReference>
<dbReference type="InterPro" id="IPR038973">
    <property type="entry name" value="MutL/Mlh/Pms-like"/>
</dbReference>
<feature type="domain" description="DNA mismatch repair protein S5" evidence="7">
    <location>
        <begin position="226"/>
        <end position="351"/>
    </location>
</feature>
<gene>
    <name evidence="8" type="ORF">OSTLU_51248</name>
</gene>
<evidence type="ECO:0000256" key="1">
    <source>
        <dbReference type="ARBA" id="ARBA00004123"/>
    </source>
</evidence>
<keyword evidence="3" id="KW-0227">DNA damage</keyword>
<protein>
    <recommendedName>
        <fullName evidence="7">DNA mismatch repair protein S5 domain-containing protein</fullName>
    </recommendedName>
</protein>
<dbReference type="NCBIfam" id="TIGR00585">
    <property type="entry name" value="mutl"/>
    <property type="match status" value="1"/>
</dbReference>
<dbReference type="CDD" id="cd16926">
    <property type="entry name" value="HATPase_MutL-MLH-PMS-like"/>
    <property type="match status" value="1"/>
</dbReference>
<comment type="subcellular location">
    <subcellularLocation>
        <location evidence="1">Nucleus</location>
    </subcellularLocation>
</comment>
<dbReference type="RefSeq" id="XP_001421130.1">
    <property type="nucleotide sequence ID" value="XM_001421093.1"/>
</dbReference>
<evidence type="ECO:0000256" key="3">
    <source>
        <dbReference type="ARBA" id="ARBA00022763"/>
    </source>
</evidence>
<feature type="compositionally biased region" description="Basic and acidic residues" evidence="6">
    <location>
        <begin position="370"/>
        <end position="394"/>
    </location>
</feature>
<keyword evidence="4" id="KW-0234">DNA repair</keyword>
<dbReference type="InterPro" id="IPR014762">
    <property type="entry name" value="DNA_mismatch_repair_CS"/>
</dbReference>
<dbReference type="GO" id="GO:0000785">
    <property type="term" value="C:chromatin"/>
    <property type="evidence" value="ECO:0007669"/>
    <property type="project" value="EnsemblPlants"/>
</dbReference>
<evidence type="ECO:0000259" key="7">
    <source>
        <dbReference type="SMART" id="SM01340"/>
    </source>
</evidence>
<name>A4S6Q2_OSTLU</name>
<dbReference type="GO" id="GO:0030983">
    <property type="term" value="F:mismatched DNA binding"/>
    <property type="evidence" value="ECO:0007669"/>
    <property type="project" value="InterPro"/>
</dbReference>
<dbReference type="FunFam" id="3.30.565.10:FF:000003">
    <property type="entry name" value="DNA mismatch repair endonuclease MutL"/>
    <property type="match status" value="1"/>
</dbReference>
<dbReference type="Pfam" id="PF16413">
    <property type="entry name" value="Mlh1_C"/>
    <property type="match status" value="1"/>
</dbReference>
<evidence type="ECO:0000256" key="5">
    <source>
        <dbReference type="ARBA" id="ARBA00023242"/>
    </source>
</evidence>
<dbReference type="AlphaFoldDB" id="A4S6Q2"/>
<evidence type="ECO:0000256" key="2">
    <source>
        <dbReference type="ARBA" id="ARBA00006082"/>
    </source>
</evidence>
<proteinExistence type="inferred from homology"/>
<dbReference type="STRING" id="436017.A4S6Q2"/>
<dbReference type="GeneID" id="5004986"/>
<dbReference type="PANTHER" id="PTHR10073:SF12">
    <property type="entry name" value="DNA MISMATCH REPAIR PROTEIN MLH1"/>
    <property type="match status" value="1"/>
</dbReference>
<dbReference type="PROSITE" id="PS00058">
    <property type="entry name" value="DNA_MISMATCH_REPAIR_1"/>
    <property type="match status" value="1"/>
</dbReference>
<dbReference type="InterPro" id="IPR020568">
    <property type="entry name" value="Ribosomal_Su5_D2-typ_SF"/>
</dbReference>
<dbReference type="GO" id="GO:0140664">
    <property type="term" value="F:ATP-dependent DNA damage sensor activity"/>
    <property type="evidence" value="ECO:0007669"/>
    <property type="project" value="InterPro"/>
</dbReference>
<evidence type="ECO:0000313" key="9">
    <source>
        <dbReference type="Proteomes" id="UP000001568"/>
    </source>
</evidence>
<dbReference type="GO" id="GO:0006312">
    <property type="term" value="P:mitotic recombination"/>
    <property type="evidence" value="ECO:0007669"/>
    <property type="project" value="EnsemblPlants"/>
</dbReference>
<dbReference type="eggNOG" id="KOG1979">
    <property type="taxonomic scope" value="Eukaryota"/>
</dbReference>
<dbReference type="GO" id="GO:0009845">
    <property type="term" value="P:seed germination"/>
    <property type="evidence" value="ECO:0007669"/>
    <property type="project" value="EnsemblPlants"/>
</dbReference>
<dbReference type="Gene3D" id="3.30.230.10">
    <property type="match status" value="1"/>
</dbReference>
<evidence type="ECO:0000313" key="8">
    <source>
        <dbReference type="EMBL" id="ABO99423.1"/>
    </source>
</evidence>
<feature type="region of interest" description="Disordered" evidence="6">
    <location>
        <begin position="370"/>
        <end position="413"/>
    </location>
</feature>
<dbReference type="Proteomes" id="UP000001568">
    <property type="component" value="Chromosome 13"/>
</dbReference>